<dbReference type="EMBL" id="JAHRIP010066351">
    <property type="protein sequence ID" value="MEQ2306540.1"/>
    <property type="molecule type" value="Genomic_DNA"/>
</dbReference>
<evidence type="ECO:0000256" key="1">
    <source>
        <dbReference type="SAM" id="MobiDB-lite"/>
    </source>
</evidence>
<protein>
    <submittedName>
        <fullName evidence="2">Uncharacterized protein</fullName>
    </submittedName>
</protein>
<proteinExistence type="predicted"/>
<comment type="caution">
    <text evidence="2">The sequence shown here is derived from an EMBL/GenBank/DDBJ whole genome shotgun (WGS) entry which is preliminary data.</text>
</comment>
<name>A0ABV0ZKR2_9TELE</name>
<feature type="region of interest" description="Disordered" evidence="1">
    <location>
        <begin position="109"/>
        <end position="134"/>
    </location>
</feature>
<evidence type="ECO:0000313" key="3">
    <source>
        <dbReference type="Proteomes" id="UP001469553"/>
    </source>
</evidence>
<sequence>MEWKPRGRRQLVFSLGMINHLLKEAVETVWLPVSLMSCSEECGNSSPEPPLCFKLQTQLLRSRLSPTINLPVHPPTLTLQLLWSFPEEKKTQAKEDINSPHKTVHILSASGQRGKGLITPPALPRSQPHKSASK</sequence>
<organism evidence="2 3">
    <name type="scientific">Ameca splendens</name>
    <dbReference type="NCBI Taxonomy" id="208324"/>
    <lineage>
        <taxon>Eukaryota</taxon>
        <taxon>Metazoa</taxon>
        <taxon>Chordata</taxon>
        <taxon>Craniata</taxon>
        <taxon>Vertebrata</taxon>
        <taxon>Euteleostomi</taxon>
        <taxon>Actinopterygii</taxon>
        <taxon>Neopterygii</taxon>
        <taxon>Teleostei</taxon>
        <taxon>Neoteleostei</taxon>
        <taxon>Acanthomorphata</taxon>
        <taxon>Ovalentaria</taxon>
        <taxon>Atherinomorphae</taxon>
        <taxon>Cyprinodontiformes</taxon>
        <taxon>Goodeidae</taxon>
        <taxon>Ameca</taxon>
    </lineage>
</organism>
<gene>
    <name evidence="2" type="ORF">AMECASPLE_009326</name>
</gene>
<evidence type="ECO:0000313" key="2">
    <source>
        <dbReference type="EMBL" id="MEQ2306540.1"/>
    </source>
</evidence>
<keyword evidence="3" id="KW-1185">Reference proteome</keyword>
<accession>A0ABV0ZKR2</accession>
<reference evidence="2 3" key="1">
    <citation type="submission" date="2021-06" db="EMBL/GenBank/DDBJ databases">
        <authorList>
            <person name="Palmer J.M."/>
        </authorList>
    </citation>
    <scope>NUCLEOTIDE SEQUENCE [LARGE SCALE GENOMIC DNA]</scope>
    <source>
        <strain evidence="2 3">AS_MEX2019</strain>
        <tissue evidence="2">Muscle</tissue>
    </source>
</reference>
<dbReference type="Proteomes" id="UP001469553">
    <property type="component" value="Unassembled WGS sequence"/>
</dbReference>